<sequence>MQSTETKKVNFPLNKLCTCLCKFEHFVLDTRANRSTQSDLGIFRLVSLMIYPCALYLNRNTLILYFFLLILRMAVYSGYILSCFL</sequence>
<evidence type="ECO:0000256" key="1">
    <source>
        <dbReference type="SAM" id="Phobius"/>
    </source>
</evidence>
<protein>
    <submittedName>
        <fullName evidence="2">Uncharacterized protein</fullName>
    </submittedName>
</protein>
<dbReference type="HOGENOM" id="CLU_2513154_0_0_1"/>
<keyword evidence="1" id="KW-0472">Membrane</keyword>
<reference evidence="2" key="1">
    <citation type="submission" date="2011-01" db="EMBL/GenBank/DDBJ databases">
        <title>The Genome Sequence of Nematocida parisii strain ERTm3.</title>
        <authorList>
            <consortium name="The Broad Institute Genome Sequencing Platform"/>
            <consortium name="The Broad Institute Genome Sequencing Center for Infectious Disease"/>
            <person name="Cuomo C."/>
            <person name="Troemel E."/>
            <person name="Young S.K."/>
            <person name="Zeng Q."/>
            <person name="Gargeya S."/>
            <person name="Fitzgerald M."/>
            <person name="Haas B."/>
            <person name="Abouelleil A."/>
            <person name="Alvarado L."/>
            <person name="Arachchi H.M."/>
            <person name="Berlin A."/>
            <person name="Chapman S.B."/>
            <person name="Gearin G."/>
            <person name="Goldberg J."/>
            <person name="Griggs A."/>
            <person name="Gujja S."/>
            <person name="Hansen M."/>
            <person name="Heiman D."/>
            <person name="Howarth C."/>
            <person name="Larimer J."/>
            <person name="Lui A."/>
            <person name="MacDonald P.J.P."/>
            <person name="McCowen C."/>
            <person name="Montmayeur A."/>
            <person name="Murphy C."/>
            <person name="Neiman D."/>
            <person name="Pearson M."/>
            <person name="Priest M."/>
            <person name="Roberts A."/>
            <person name="Saif S."/>
            <person name="Shea T."/>
            <person name="Sisk P."/>
            <person name="Stolte C."/>
            <person name="Sykes S."/>
            <person name="Wortman J."/>
            <person name="Nusbaum C."/>
            <person name="Birren B."/>
        </authorList>
    </citation>
    <scope>NUCLEOTIDE SEQUENCE</scope>
    <source>
        <strain evidence="2">ERTm3</strain>
    </source>
</reference>
<dbReference type="VEuPathDB" id="MicrosporidiaDB:NEQG_02650"/>
<accession>I3ED62</accession>
<feature type="transmembrane region" description="Helical" evidence="1">
    <location>
        <begin position="40"/>
        <end position="57"/>
    </location>
</feature>
<dbReference type="Proteomes" id="UP000002872">
    <property type="component" value="Unassembled WGS sequence"/>
</dbReference>
<keyword evidence="1" id="KW-0812">Transmembrane</keyword>
<feature type="transmembrane region" description="Helical" evidence="1">
    <location>
        <begin position="63"/>
        <end position="84"/>
    </location>
</feature>
<proteinExistence type="predicted"/>
<keyword evidence="3" id="KW-1185">Reference proteome</keyword>
<dbReference type="EMBL" id="GL870886">
    <property type="protein sequence ID" value="EIJ87159.1"/>
    <property type="molecule type" value="Genomic_DNA"/>
</dbReference>
<dbReference type="InParanoid" id="I3ED62"/>
<evidence type="ECO:0000313" key="2">
    <source>
        <dbReference type="EMBL" id="EIJ87159.1"/>
    </source>
</evidence>
<name>I3ED62_NEMP3</name>
<keyword evidence="1" id="KW-1133">Transmembrane helix</keyword>
<organism evidence="2 3">
    <name type="scientific">Nematocida parisii (strain ERTm3)</name>
    <name type="common">Nematode killer fungus</name>
    <dbReference type="NCBI Taxonomy" id="935791"/>
    <lineage>
        <taxon>Eukaryota</taxon>
        <taxon>Fungi</taxon>
        <taxon>Fungi incertae sedis</taxon>
        <taxon>Microsporidia</taxon>
        <taxon>Nematocida</taxon>
    </lineage>
</organism>
<dbReference type="AlphaFoldDB" id="I3ED62"/>
<gene>
    <name evidence="2" type="ORF">NEQG_02650</name>
</gene>
<evidence type="ECO:0000313" key="3">
    <source>
        <dbReference type="Proteomes" id="UP000002872"/>
    </source>
</evidence>